<feature type="transmembrane region" description="Helical" evidence="6">
    <location>
        <begin position="51"/>
        <end position="70"/>
    </location>
</feature>
<gene>
    <name evidence="9" type="ORF">SAMN05216375_13510</name>
    <name evidence="8" type="ORF">TR210_2771</name>
</gene>
<keyword evidence="5 6" id="KW-0472">Membrane</keyword>
<evidence type="ECO:0000313" key="11">
    <source>
        <dbReference type="Proteomes" id="UP000199280"/>
    </source>
</evidence>
<sequence>MIAYWNTYHEKLLLATMQHIELVGTTLTIALLIAGGLILACLHQERIMDGLIYLTSLFYSIPSLALFAILIPLTGLGRNTAIIVLVIYCQYVLLRSFATGIREIDPTIIEAAVGMGMTRNQMFRKIQLPLALSSIIAGIRIAATATIGIATIAATINAGGLGTVLFEGLRTFSVVKLLWGTALSILLCLLVNVSLYFLENALQRRFA</sequence>
<dbReference type="RefSeq" id="WP_068624706.1">
    <property type="nucleotide sequence ID" value="NZ_FJNB01000029.1"/>
</dbReference>
<dbReference type="PROSITE" id="PS50928">
    <property type="entry name" value="ABC_TM1"/>
    <property type="match status" value="1"/>
</dbReference>
<dbReference type="OrthoDB" id="9801163at2"/>
<dbReference type="Proteomes" id="UP000076878">
    <property type="component" value="Unassembled WGS sequence"/>
</dbReference>
<keyword evidence="11" id="KW-1185">Reference proteome</keyword>
<evidence type="ECO:0000256" key="2">
    <source>
        <dbReference type="ARBA" id="ARBA00022448"/>
    </source>
</evidence>
<dbReference type="EMBL" id="FNYT01000035">
    <property type="protein sequence ID" value="SEJ88932.1"/>
    <property type="molecule type" value="Genomic_DNA"/>
</dbReference>
<feature type="domain" description="ABC transmembrane type-1" evidence="7">
    <location>
        <begin position="14"/>
        <end position="198"/>
    </location>
</feature>
<dbReference type="SUPFAM" id="SSF161098">
    <property type="entry name" value="MetI-like"/>
    <property type="match status" value="1"/>
</dbReference>
<reference evidence="9 11" key="2">
    <citation type="submission" date="2016-10" db="EMBL/GenBank/DDBJ databases">
        <authorList>
            <person name="Varghese N."/>
            <person name="Submissions S."/>
        </authorList>
    </citation>
    <scope>NUCLEOTIDE SEQUENCE [LARGE SCALE GENOMIC DNA]</scope>
    <source>
        <strain evidence="9 11">DSM 22150</strain>
    </source>
</reference>
<evidence type="ECO:0000259" key="7">
    <source>
        <dbReference type="PROSITE" id="PS50928"/>
    </source>
</evidence>
<dbReference type="PANTHER" id="PTHR30177">
    <property type="entry name" value="GLYCINE BETAINE/L-PROLINE TRANSPORT SYSTEM PERMEASE PROTEIN PROW"/>
    <property type="match status" value="1"/>
</dbReference>
<organism evidence="8 10">
    <name type="scientific">Trichococcus ilyis</name>
    <dbReference type="NCBI Taxonomy" id="640938"/>
    <lineage>
        <taxon>Bacteria</taxon>
        <taxon>Bacillati</taxon>
        <taxon>Bacillota</taxon>
        <taxon>Bacilli</taxon>
        <taxon>Lactobacillales</taxon>
        <taxon>Carnobacteriaceae</taxon>
        <taxon>Trichococcus</taxon>
    </lineage>
</organism>
<feature type="transmembrane region" description="Helical" evidence="6">
    <location>
        <begin position="177"/>
        <end position="198"/>
    </location>
</feature>
<dbReference type="STRING" id="640938.TR210_2771"/>
<dbReference type="AlphaFoldDB" id="A0A143Z9J1"/>
<keyword evidence="4 6" id="KW-1133">Transmembrane helix</keyword>
<dbReference type="EMBL" id="FJNB01000029">
    <property type="protein sequence ID" value="CZR09618.1"/>
    <property type="molecule type" value="Genomic_DNA"/>
</dbReference>
<dbReference type="Proteomes" id="UP000199280">
    <property type="component" value="Unassembled WGS sequence"/>
</dbReference>
<proteinExistence type="inferred from homology"/>
<dbReference type="GO" id="GO:0031460">
    <property type="term" value="P:glycine betaine transport"/>
    <property type="evidence" value="ECO:0007669"/>
    <property type="project" value="TreeGrafter"/>
</dbReference>
<evidence type="ECO:0000256" key="3">
    <source>
        <dbReference type="ARBA" id="ARBA00022692"/>
    </source>
</evidence>
<evidence type="ECO:0000256" key="6">
    <source>
        <dbReference type="RuleBase" id="RU363032"/>
    </source>
</evidence>
<comment type="similarity">
    <text evidence="6">Belongs to the binding-protein-dependent transport system permease family.</text>
</comment>
<evidence type="ECO:0000256" key="1">
    <source>
        <dbReference type="ARBA" id="ARBA00004141"/>
    </source>
</evidence>
<dbReference type="InterPro" id="IPR000515">
    <property type="entry name" value="MetI-like"/>
</dbReference>
<dbReference type="PANTHER" id="PTHR30177:SF4">
    <property type="entry name" value="OSMOPROTECTANT IMPORT PERMEASE PROTEIN OSMW"/>
    <property type="match status" value="1"/>
</dbReference>
<dbReference type="CDD" id="cd06261">
    <property type="entry name" value="TM_PBP2"/>
    <property type="match status" value="1"/>
</dbReference>
<feature type="transmembrane region" description="Helical" evidence="6">
    <location>
        <begin position="76"/>
        <end position="94"/>
    </location>
</feature>
<keyword evidence="3 6" id="KW-0812">Transmembrane</keyword>
<dbReference type="InterPro" id="IPR035906">
    <property type="entry name" value="MetI-like_sf"/>
</dbReference>
<dbReference type="Gene3D" id="1.10.3720.10">
    <property type="entry name" value="MetI-like"/>
    <property type="match status" value="1"/>
</dbReference>
<dbReference type="Pfam" id="PF00528">
    <property type="entry name" value="BPD_transp_1"/>
    <property type="match status" value="1"/>
</dbReference>
<accession>A0A143Z9J1</accession>
<comment type="subcellular location">
    <subcellularLocation>
        <location evidence="6">Cell membrane</location>
        <topology evidence="6">Multi-pass membrane protein</topology>
    </subcellularLocation>
    <subcellularLocation>
        <location evidence="1">Membrane</location>
        <topology evidence="1">Multi-pass membrane protein</topology>
    </subcellularLocation>
</comment>
<protein>
    <submittedName>
        <fullName evidence="9">Osmoprotectant transport system permease protein</fullName>
    </submittedName>
</protein>
<evidence type="ECO:0000256" key="4">
    <source>
        <dbReference type="ARBA" id="ARBA00022989"/>
    </source>
</evidence>
<dbReference type="InterPro" id="IPR051204">
    <property type="entry name" value="ABC_transp_perm/SBD"/>
</dbReference>
<evidence type="ECO:0000256" key="5">
    <source>
        <dbReference type="ARBA" id="ARBA00023136"/>
    </source>
</evidence>
<name>A0A143Z9J1_9LACT</name>
<evidence type="ECO:0000313" key="8">
    <source>
        <dbReference type="EMBL" id="CZR09618.1"/>
    </source>
</evidence>
<feature type="transmembrane region" description="Helical" evidence="6">
    <location>
        <begin position="20"/>
        <end position="42"/>
    </location>
</feature>
<feature type="transmembrane region" description="Helical" evidence="6">
    <location>
        <begin position="128"/>
        <end position="157"/>
    </location>
</feature>
<dbReference type="GO" id="GO:0055085">
    <property type="term" value="P:transmembrane transport"/>
    <property type="evidence" value="ECO:0007669"/>
    <property type="project" value="InterPro"/>
</dbReference>
<reference evidence="8 10" key="1">
    <citation type="submission" date="2016-02" db="EMBL/GenBank/DDBJ databases">
        <authorList>
            <person name="Wen L."/>
            <person name="He K."/>
            <person name="Yang H."/>
        </authorList>
    </citation>
    <scope>NUCLEOTIDE SEQUENCE [LARGE SCALE GENOMIC DNA]</scope>
    <source>
        <strain evidence="8">Trichococcus_R210</strain>
    </source>
</reference>
<evidence type="ECO:0000313" key="10">
    <source>
        <dbReference type="Proteomes" id="UP000076878"/>
    </source>
</evidence>
<keyword evidence="2 6" id="KW-0813">Transport</keyword>
<dbReference type="GO" id="GO:0005886">
    <property type="term" value="C:plasma membrane"/>
    <property type="evidence" value="ECO:0007669"/>
    <property type="project" value="UniProtKB-SubCell"/>
</dbReference>
<evidence type="ECO:0000313" key="9">
    <source>
        <dbReference type="EMBL" id="SEJ88932.1"/>
    </source>
</evidence>